<proteinExistence type="predicted"/>
<accession>A0AAE1FGS8</accession>
<evidence type="ECO:0000313" key="3">
    <source>
        <dbReference type="Proteomes" id="UP001286313"/>
    </source>
</evidence>
<dbReference type="EMBL" id="JAWQEG010002149">
    <property type="protein sequence ID" value="KAK3874019.1"/>
    <property type="molecule type" value="Genomic_DNA"/>
</dbReference>
<gene>
    <name evidence="2" type="ORF">Pcinc_021015</name>
</gene>
<evidence type="ECO:0000313" key="2">
    <source>
        <dbReference type="EMBL" id="KAK3874019.1"/>
    </source>
</evidence>
<reference evidence="2" key="1">
    <citation type="submission" date="2023-10" db="EMBL/GenBank/DDBJ databases">
        <title>Genome assemblies of two species of porcelain crab, Petrolisthes cinctipes and Petrolisthes manimaculis (Anomura: Porcellanidae).</title>
        <authorList>
            <person name="Angst P."/>
        </authorList>
    </citation>
    <scope>NUCLEOTIDE SEQUENCE</scope>
    <source>
        <strain evidence="2">PB745_01</strain>
        <tissue evidence="2">Gill</tissue>
    </source>
</reference>
<feature type="compositionally biased region" description="Pro residues" evidence="1">
    <location>
        <begin position="53"/>
        <end position="68"/>
    </location>
</feature>
<comment type="caution">
    <text evidence="2">The sequence shown here is derived from an EMBL/GenBank/DDBJ whole genome shotgun (WGS) entry which is preliminary data.</text>
</comment>
<keyword evidence="3" id="KW-1185">Reference proteome</keyword>
<evidence type="ECO:0000256" key="1">
    <source>
        <dbReference type="SAM" id="MobiDB-lite"/>
    </source>
</evidence>
<protein>
    <submittedName>
        <fullName evidence="2">Uncharacterized protein</fullName>
    </submittedName>
</protein>
<feature type="compositionally biased region" description="Pro residues" evidence="1">
    <location>
        <begin position="76"/>
        <end position="90"/>
    </location>
</feature>
<dbReference type="Proteomes" id="UP001286313">
    <property type="component" value="Unassembled WGS sequence"/>
</dbReference>
<dbReference type="AlphaFoldDB" id="A0AAE1FGS8"/>
<sequence length="122" mass="13449">MAYRAVMKVQGGTRDDGARADPITPTPPPHLNPSLPHHPLPPPESPFLHQPHMNPPPPPQHPLPPPEFPFLHKPHMNPPPPPQHPLPSPESPFLHQPHMNPPPPHHNTHSLHLNPPSSTSPT</sequence>
<name>A0AAE1FGS8_PETCI</name>
<feature type="region of interest" description="Disordered" evidence="1">
    <location>
        <begin position="1"/>
        <end position="122"/>
    </location>
</feature>
<feature type="compositionally biased region" description="Pro residues" evidence="1">
    <location>
        <begin position="24"/>
        <end position="45"/>
    </location>
</feature>
<organism evidence="2 3">
    <name type="scientific">Petrolisthes cinctipes</name>
    <name type="common">Flat porcelain crab</name>
    <dbReference type="NCBI Taxonomy" id="88211"/>
    <lineage>
        <taxon>Eukaryota</taxon>
        <taxon>Metazoa</taxon>
        <taxon>Ecdysozoa</taxon>
        <taxon>Arthropoda</taxon>
        <taxon>Crustacea</taxon>
        <taxon>Multicrustacea</taxon>
        <taxon>Malacostraca</taxon>
        <taxon>Eumalacostraca</taxon>
        <taxon>Eucarida</taxon>
        <taxon>Decapoda</taxon>
        <taxon>Pleocyemata</taxon>
        <taxon>Anomura</taxon>
        <taxon>Galatheoidea</taxon>
        <taxon>Porcellanidae</taxon>
        <taxon>Petrolisthes</taxon>
    </lineage>
</organism>